<feature type="chain" id="PRO_5047479082" evidence="1">
    <location>
        <begin position="22"/>
        <end position="328"/>
    </location>
</feature>
<proteinExistence type="predicted"/>
<evidence type="ECO:0000256" key="1">
    <source>
        <dbReference type="SAM" id="SignalP"/>
    </source>
</evidence>
<comment type="caution">
    <text evidence="2">The sequence shown here is derived from an EMBL/GenBank/DDBJ whole genome shotgun (WGS) entry which is preliminary data.</text>
</comment>
<reference evidence="2 3" key="1">
    <citation type="journal article" date="2019" name="Int. J. Syst. Evol. Microbiol.">
        <title>The Global Catalogue of Microorganisms (GCM) 10K type strain sequencing project: providing services to taxonomists for standard genome sequencing and annotation.</title>
        <authorList>
            <consortium name="The Broad Institute Genomics Platform"/>
            <consortium name="The Broad Institute Genome Sequencing Center for Infectious Disease"/>
            <person name="Wu L."/>
            <person name="Ma J."/>
        </authorList>
    </citation>
    <scope>NUCLEOTIDE SEQUENCE [LARGE SCALE GENOMIC DNA]</scope>
    <source>
        <strain evidence="2 3">JCM 13250</strain>
    </source>
</reference>
<keyword evidence="1" id="KW-0732">Signal</keyword>
<dbReference type="Proteomes" id="UP001500218">
    <property type="component" value="Unassembled WGS sequence"/>
</dbReference>
<evidence type="ECO:0000313" key="2">
    <source>
        <dbReference type="EMBL" id="GAA1799636.1"/>
    </source>
</evidence>
<dbReference type="PROSITE" id="PS51257">
    <property type="entry name" value="PROKAR_LIPOPROTEIN"/>
    <property type="match status" value="1"/>
</dbReference>
<sequence>MRRFGWVLIAVGALVGGCAQPATSPGAGSPDLGPPTGTMAVRGQWTACADVEPSPLTKVGAEELGLPRLGDDFTPVAAVVCTTALEKRPDGSEVLMATEGRAEDIAALLAALRLPDEPPTTGACRADLPGIDWVALVDADNRWGRPGTPGDPCGKIRVEVRDAVAALRLTEVSRRPLREVVSSDAAASGCSQQWADMVWVETTLNPDRVWATTPGSPLAGGDEVRLCVYQVPATERGSGKPAGTFESGSLLTAAQWTPIAGALRAAKKAPTCSTPAERFALLRRVDDTQGEIYVELTGCRRIMIMPIDGRPFLGLADTALVALLDSAT</sequence>
<dbReference type="EMBL" id="BAAALT010000053">
    <property type="protein sequence ID" value="GAA1799636.1"/>
    <property type="molecule type" value="Genomic_DNA"/>
</dbReference>
<evidence type="ECO:0000313" key="3">
    <source>
        <dbReference type="Proteomes" id="UP001500218"/>
    </source>
</evidence>
<name>A0ABN2LUC0_9ACTN</name>
<organism evidence="2 3">
    <name type="scientific">Luedemannella flava</name>
    <dbReference type="NCBI Taxonomy" id="349316"/>
    <lineage>
        <taxon>Bacteria</taxon>
        <taxon>Bacillati</taxon>
        <taxon>Actinomycetota</taxon>
        <taxon>Actinomycetes</taxon>
        <taxon>Micromonosporales</taxon>
        <taxon>Micromonosporaceae</taxon>
        <taxon>Luedemannella</taxon>
    </lineage>
</organism>
<dbReference type="RefSeq" id="WP_344128977.1">
    <property type="nucleotide sequence ID" value="NZ_BAAALT010000053.1"/>
</dbReference>
<accession>A0ABN2LUC0</accession>
<gene>
    <name evidence="2" type="ORF">GCM10009682_21580</name>
</gene>
<keyword evidence="3" id="KW-1185">Reference proteome</keyword>
<protein>
    <submittedName>
        <fullName evidence="2">Uncharacterized protein</fullName>
    </submittedName>
</protein>
<feature type="signal peptide" evidence="1">
    <location>
        <begin position="1"/>
        <end position="21"/>
    </location>
</feature>